<sequence length="87" mass="9917">MMVKTTCVCDRCGKTFDEVNSKTVKIVSARAERKKESQEPKKAGLFCGLFDFLNRYTVKDFCPECIEEIKGFIQKGAFESENSPDKH</sequence>
<dbReference type="RefSeq" id="WP_114002375.1">
    <property type="nucleotide sequence ID" value="NZ_PSQG01000015.1"/>
</dbReference>
<comment type="caution">
    <text evidence="1">The sequence shown here is derived from an EMBL/GenBank/DDBJ whole genome shotgun (WGS) entry which is preliminary data.</text>
</comment>
<gene>
    <name evidence="1" type="ORF">C4886_11240</name>
</gene>
<accession>A0A367FZ62</accession>
<evidence type="ECO:0000313" key="2">
    <source>
        <dbReference type="Proteomes" id="UP000253208"/>
    </source>
</evidence>
<name>A0A367FZ62_9FIRM</name>
<protein>
    <submittedName>
        <fullName evidence="1">Uncharacterized protein</fullName>
    </submittedName>
</protein>
<dbReference type="EMBL" id="PSQG01000015">
    <property type="protein sequence ID" value="RCH43253.1"/>
    <property type="molecule type" value="Genomic_DNA"/>
</dbReference>
<proteinExistence type="predicted"/>
<reference evidence="1 2" key="1">
    <citation type="submission" date="2018-02" db="EMBL/GenBank/DDBJ databases">
        <title>Complete genome sequencing of Faecalibacterium prausnitzii strains isolated from the human gut.</title>
        <authorList>
            <person name="Fitzgerald B.C."/>
            <person name="Shkoporov A.N."/>
            <person name="Ross P.R."/>
            <person name="Hill C."/>
        </authorList>
    </citation>
    <scope>NUCLEOTIDE SEQUENCE [LARGE SCALE GENOMIC DNA]</scope>
    <source>
        <strain evidence="1 2">APC942/31-1</strain>
    </source>
</reference>
<dbReference type="AlphaFoldDB" id="A0A367FZ62"/>
<evidence type="ECO:0000313" key="1">
    <source>
        <dbReference type="EMBL" id="RCH43253.1"/>
    </source>
</evidence>
<organism evidence="1 2">
    <name type="scientific">Blautia obeum</name>
    <dbReference type="NCBI Taxonomy" id="40520"/>
    <lineage>
        <taxon>Bacteria</taxon>
        <taxon>Bacillati</taxon>
        <taxon>Bacillota</taxon>
        <taxon>Clostridia</taxon>
        <taxon>Lachnospirales</taxon>
        <taxon>Lachnospiraceae</taxon>
        <taxon>Blautia</taxon>
    </lineage>
</organism>
<dbReference type="Proteomes" id="UP000253208">
    <property type="component" value="Unassembled WGS sequence"/>
</dbReference>